<feature type="domain" description="General stress protein 17M-like" evidence="2">
    <location>
        <begin position="6"/>
        <end position="96"/>
    </location>
</feature>
<comment type="caution">
    <text evidence="3">The sequence shown here is derived from an EMBL/GenBank/DDBJ whole genome shotgun (WGS) entry which is preliminary data.</text>
</comment>
<dbReference type="Proteomes" id="UP000638836">
    <property type="component" value="Unassembled WGS sequence"/>
</dbReference>
<evidence type="ECO:0000259" key="2">
    <source>
        <dbReference type="Pfam" id="PF11181"/>
    </source>
</evidence>
<dbReference type="RefSeq" id="WP_187948497.1">
    <property type="nucleotide sequence ID" value="NZ_WNJQ01000001.1"/>
</dbReference>
<dbReference type="InterPro" id="IPR025889">
    <property type="entry name" value="GSP17M-like_dom"/>
</dbReference>
<evidence type="ECO:0000256" key="1">
    <source>
        <dbReference type="SAM" id="MobiDB-lite"/>
    </source>
</evidence>
<accession>A0ABR7TAR2</accession>
<reference evidence="3 4" key="1">
    <citation type="journal article" date="2020" name="Microorganisms">
        <title>New Insight into Antimicrobial Compounds from Food and Marine-Sourced Carnobacterium Species through Phenotype and Genome Analyses.</title>
        <authorList>
            <person name="Begrem S."/>
            <person name="Ivaniuk F."/>
            <person name="Gigout-Chevalier F."/>
            <person name="Kolypczuk L."/>
            <person name="Bonnetot S."/>
            <person name="Leroi F."/>
            <person name="Grovel O."/>
            <person name="Delbarre-Ladrat C."/>
            <person name="Passerini D."/>
        </authorList>
    </citation>
    <scope>NUCLEOTIDE SEQUENCE [LARGE SCALE GENOMIC DNA]</scope>
    <source>
        <strain evidence="3 4">MIP2551</strain>
    </source>
</reference>
<feature type="region of interest" description="Disordered" evidence="1">
    <location>
        <begin position="118"/>
        <end position="174"/>
    </location>
</feature>
<keyword evidence="4" id="KW-1185">Reference proteome</keyword>
<sequence>MKKIQGAYSTVEETTAKVEQLLKEGYRPDNITVVAKKENIEAIKNQTLAEVDAVTTEDQSTSVWEKVKNVFSNEEGNPLKKYGFDKEPTEKYTNAIRNDEFVVLVDDDTKQLDHDQEIHPIPGGPTGNAIAPGFGVNPIVPGVGATPGAAKDDSSDDTPADPDLPTIGDNPKDD</sequence>
<evidence type="ECO:0000313" key="4">
    <source>
        <dbReference type="Proteomes" id="UP000638836"/>
    </source>
</evidence>
<evidence type="ECO:0000313" key="3">
    <source>
        <dbReference type="EMBL" id="MBC9824544.1"/>
    </source>
</evidence>
<gene>
    <name evidence="3" type="ORF">GLO26_01705</name>
</gene>
<dbReference type="EMBL" id="WNJQ01000001">
    <property type="protein sequence ID" value="MBC9824544.1"/>
    <property type="molecule type" value="Genomic_DNA"/>
</dbReference>
<proteinExistence type="predicted"/>
<dbReference type="Pfam" id="PF11181">
    <property type="entry name" value="YflT"/>
    <property type="match status" value="1"/>
</dbReference>
<protein>
    <recommendedName>
        <fullName evidence="2">General stress protein 17M-like domain-containing protein</fullName>
    </recommendedName>
</protein>
<organism evidence="3 4">
    <name type="scientific">Carnobacterium inhibens</name>
    <dbReference type="NCBI Taxonomy" id="147709"/>
    <lineage>
        <taxon>Bacteria</taxon>
        <taxon>Bacillati</taxon>
        <taxon>Bacillota</taxon>
        <taxon>Bacilli</taxon>
        <taxon>Lactobacillales</taxon>
        <taxon>Carnobacteriaceae</taxon>
        <taxon>Carnobacterium</taxon>
    </lineage>
</organism>
<name>A0ABR7TAR2_9LACT</name>